<evidence type="ECO:0000313" key="19">
    <source>
        <dbReference type="Proteomes" id="UP000486351"/>
    </source>
</evidence>
<dbReference type="EMBL" id="QXGD01000521">
    <property type="protein sequence ID" value="KAE9235807.1"/>
    <property type="molecule type" value="Genomic_DNA"/>
</dbReference>
<evidence type="ECO:0000313" key="5">
    <source>
        <dbReference type="EMBL" id="KAE9145744.1"/>
    </source>
</evidence>
<evidence type="ECO:0000313" key="13">
    <source>
        <dbReference type="Proteomes" id="UP000437068"/>
    </source>
</evidence>
<dbReference type="EMBL" id="QXFY01000771">
    <property type="protein sequence ID" value="KAE9336002.1"/>
    <property type="molecule type" value="Genomic_DNA"/>
</dbReference>
<accession>A0A6A3UFA6</accession>
<keyword evidence="12" id="KW-1185">Reference proteome</keyword>
<dbReference type="Proteomes" id="UP000486351">
    <property type="component" value="Unassembled WGS sequence"/>
</dbReference>
<evidence type="ECO:0000313" key="20">
    <source>
        <dbReference type="Proteomes" id="UP000488956"/>
    </source>
</evidence>
<dbReference type="Proteomes" id="UP000440732">
    <property type="component" value="Unassembled WGS sequence"/>
</dbReference>
<dbReference type="Proteomes" id="UP000460718">
    <property type="component" value="Unassembled WGS sequence"/>
</dbReference>
<evidence type="ECO:0000313" key="14">
    <source>
        <dbReference type="Proteomes" id="UP000440367"/>
    </source>
</evidence>
<dbReference type="EMBL" id="QXGB01000861">
    <property type="protein sequence ID" value="KAE9202560.1"/>
    <property type="molecule type" value="Genomic_DNA"/>
</dbReference>
<evidence type="ECO:0000313" key="8">
    <source>
        <dbReference type="EMBL" id="KAE9235807.1"/>
    </source>
</evidence>
<dbReference type="Proteomes" id="UP000429523">
    <property type="component" value="Unassembled WGS sequence"/>
</dbReference>
<evidence type="ECO:0000313" key="18">
    <source>
        <dbReference type="Proteomes" id="UP000476176"/>
    </source>
</evidence>
<gene>
    <name evidence="9" type="ORF">PF001_g9376</name>
    <name evidence="8" type="ORF">PF002_g11418</name>
    <name evidence="7" type="ORF">PF004_g13151</name>
    <name evidence="6" type="ORF">PF005_g14516</name>
    <name evidence="5" type="ORF">PF006_g9436</name>
    <name evidence="4" type="ORF">PF007_g9066</name>
    <name evidence="10" type="ORF">PF008_g13227</name>
    <name evidence="1" type="ORF">PF009_g10066</name>
    <name evidence="3" type="ORF">PF010_g8753</name>
    <name evidence="2" type="ORF">PF011_g8345</name>
</gene>
<dbReference type="Proteomes" id="UP000476176">
    <property type="component" value="Unassembled WGS sequence"/>
</dbReference>
<dbReference type="Proteomes" id="UP000440367">
    <property type="component" value="Unassembled WGS sequence"/>
</dbReference>
<evidence type="ECO:0000313" key="6">
    <source>
        <dbReference type="EMBL" id="KAE9202560.1"/>
    </source>
</evidence>
<reference evidence="11 12" key="1">
    <citation type="submission" date="2018-08" db="EMBL/GenBank/DDBJ databases">
        <title>Genomic investigation of the strawberry pathogen Phytophthora fragariae indicates pathogenicity is determined by transcriptional variation in three key races.</title>
        <authorList>
            <person name="Adams T.M."/>
            <person name="Armitage A.D."/>
            <person name="Sobczyk M.K."/>
            <person name="Bates H.J."/>
            <person name="Dunwell J.M."/>
            <person name="Nellist C.F."/>
            <person name="Harrison R.J."/>
        </authorList>
    </citation>
    <scope>NUCLEOTIDE SEQUENCE [LARGE SCALE GENOMIC DNA]</scope>
    <source>
        <strain evidence="9 13">A4</strain>
        <strain evidence="8 14">BC-1</strain>
        <strain evidence="7 18">BC-23</strain>
        <strain evidence="6 12">NOV-27</strain>
        <strain evidence="5 15">NOV-5</strain>
        <strain evidence="4 16">NOV-71</strain>
        <strain evidence="10 19">NOV-77</strain>
        <strain evidence="1 11">NOV-9</strain>
        <strain evidence="3 20">ONT-3</strain>
        <strain evidence="2 17">SCRP245</strain>
    </source>
</reference>
<evidence type="ECO:0000313" key="16">
    <source>
        <dbReference type="Proteomes" id="UP000441208"/>
    </source>
</evidence>
<proteinExistence type="predicted"/>
<dbReference type="EMBL" id="QXGE01000450">
    <property type="protein sequence ID" value="KAE9312160.1"/>
    <property type="molecule type" value="Genomic_DNA"/>
</dbReference>
<evidence type="ECO:0000313" key="1">
    <source>
        <dbReference type="EMBL" id="KAE8940119.1"/>
    </source>
</evidence>
<dbReference type="EMBL" id="QXFZ01000397">
    <property type="protein sequence ID" value="KAE9118055.1"/>
    <property type="molecule type" value="Genomic_DNA"/>
</dbReference>
<comment type="caution">
    <text evidence="5">The sequence shown here is derived from an EMBL/GenBank/DDBJ whole genome shotgun (WGS) entry which is preliminary data.</text>
</comment>
<dbReference type="EMBL" id="QXGA01000451">
    <property type="protein sequence ID" value="KAE9145744.1"/>
    <property type="molecule type" value="Genomic_DNA"/>
</dbReference>
<protein>
    <submittedName>
        <fullName evidence="5">Uncharacterized protein</fullName>
    </submittedName>
</protein>
<dbReference type="Proteomes" id="UP000488956">
    <property type="component" value="Unassembled WGS sequence"/>
</dbReference>
<evidence type="ECO:0000313" key="12">
    <source>
        <dbReference type="Proteomes" id="UP000433483"/>
    </source>
</evidence>
<evidence type="ECO:0000313" key="11">
    <source>
        <dbReference type="Proteomes" id="UP000429523"/>
    </source>
</evidence>
<sequence>MATNVVVGVRGQGQRELDEMAVFKAGCVASAVLKGAAAEQFSFSEIRLQNR</sequence>
<dbReference type="EMBL" id="QXGC01000786">
    <property type="protein sequence ID" value="KAE9221052.1"/>
    <property type="molecule type" value="Genomic_DNA"/>
</dbReference>
<evidence type="ECO:0000313" key="4">
    <source>
        <dbReference type="EMBL" id="KAE9118055.1"/>
    </source>
</evidence>
<evidence type="ECO:0000313" key="7">
    <source>
        <dbReference type="EMBL" id="KAE9221052.1"/>
    </source>
</evidence>
<evidence type="ECO:0000313" key="3">
    <source>
        <dbReference type="EMBL" id="KAE9116990.1"/>
    </source>
</evidence>
<evidence type="ECO:0000313" key="15">
    <source>
        <dbReference type="Proteomes" id="UP000440732"/>
    </source>
</evidence>
<dbReference type="EMBL" id="QXFX01000404">
    <property type="protein sequence ID" value="KAE9116990.1"/>
    <property type="molecule type" value="Genomic_DNA"/>
</dbReference>
<evidence type="ECO:0000313" key="2">
    <source>
        <dbReference type="EMBL" id="KAE9013756.1"/>
    </source>
</evidence>
<dbReference type="Proteomes" id="UP000441208">
    <property type="component" value="Unassembled WGS sequence"/>
</dbReference>
<dbReference type="Proteomes" id="UP000433483">
    <property type="component" value="Unassembled WGS sequence"/>
</dbReference>
<name>A0A6A3UFA6_9STRA</name>
<dbReference type="EMBL" id="QXFW01000391">
    <property type="protein sequence ID" value="KAE9013756.1"/>
    <property type="molecule type" value="Genomic_DNA"/>
</dbReference>
<dbReference type="EMBL" id="QXGF01000446">
    <property type="protein sequence ID" value="KAE8940119.1"/>
    <property type="molecule type" value="Genomic_DNA"/>
</dbReference>
<organism evidence="5 15">
    <name type="scientific">Phytophthora fragariae</name>
    <dbReference type="NCBI Taxonomy" id="53985"/>
    <lineage>
        <taxon>Eukaryota</taxon>
        <taxon>Sar</taxon>
        <taxon>Stramenopiles</taxon>
        <taxon>Oomycota</taxon>
        <taxon>Peronosporomycetes</taxon>
        <taxon>Peronosporales</taxon>
        <taxon>Peronosporaceae</taxon>
        <taxon>Phytophthora</taxon>
    </lineage>
</organism>
<evidence type="ECO:0000313" key="9">
    <source>
        <dbReference type="EMBL" id="KAE9312160.1"/>
    </source>
</evidence>
<evidence type="ECO:0000313" key="10">
    <source>
        <dbReference type="EMBL" id="KAE9336002.1"/>
    </source>
</evidence>
<dbReference type="AlphaFoldDB" id="A0A6A3UFA6"/>
<evidence type="ECO:0000313" key="17">
    <source>
        <dbReference type="Proteomes" id="UP000460718"/>
    </source>
</evidence>
<dbReference type="OrthoDB" id="10331277at2759"/>
<dbReference type="Proteomes" id="UP000437068">
    <property type="component" value="Unassembled WGS sequence"/>
</dbReference>